<feature type="transmembrane region" description="Helical" evidence="6">
    <location>
        <begin position="251"/>
        <end position="272"/>
    </location>
</feature>
<feature type="transmembrane region" description="Helical" evidence="6">
    <location>
        <begin position="367"/>
        <end position="387"/>
    </location>
</feature>
<name>A0A9N8RZ22_9BURK</name>
<dbReference type="GO" id="GO:0005886">
    <property type="term" value="C:plasma membrane"/>
    <property type="evidence" value="ECO:0007669"/>
    <property type="project" value="UniProtKB-SubCell"/>
</dbReference>
<organism evidence="8 9">
    <name type="scientific">Paraburkholderia saeva</name>
    <dbReference type="NCBI Taxonomy" id="2777537"/>
    <lineage>
        <taxon>Bacteria</taxon>
        <taxon>Pseudomonadati</taxon>
        <taxon>Pseudomonadota</taxon>
        <taxon>Betaproteobacteria</taxon>
        <taxon>Burkholderiales</taxon>
        <taxon>Burkholderiaceae</taxon>
        <taxon>Paraburkholderia</taxon>
    </lineage>
</organism>
<evidence type="ECO:0000313" key="8">
    <source>
        <dbReference type="EMBL" id="CAG4910149.1"/>
    </source>
</evidence>
<protein>
    <recommendedName>
        <fullName evidence="7">Major facilitator superfamily (MFS) profile domain-containing protein</fullName>
    </recommendedName>
</protein>
<feature type="transmembrane region" description="Helical" evidence="6">
    <location>
        <begin position="219"/>
        <end position="239"/>
    </location>
</feature>
<dbReference type="RefSeq" id="WP_228880334.1">
    <property type="nucleotide sequence ID" value="NZ_CAJQYZ010000008.1"/>
</dbReference>
<keyword evidence="3 6" id="KW-0812">Transmembrane</keyword>
<dbReference type="AlphaFoldDB" id="A0A9N8RZ22"/>
<evidence type="ECO:0000256" key="2">
    <source>
        <dbReference type="ARBA" id="ARBA00022475"/>
    </source>
</evidence>
<comment type="caution">
    <text evidence="8">The sequence shown here is derived from an EMBL/GenBank/DDBJ whole genome shotgun (WGS) entry which is preliminary data.</text>
</comment>
<dbReference type="InterPro" id="IPR020846">
    <property type="entry name" value="MFS_dom"/>
</dbReference>
<gene>
    <name evidence="8" type="ORF">LMG31841_03941</name>
</gene>
<feature type="transmembrane region" description="Helical" evidence="6">
    <location>
        <begin position="176"/>
        <end position="194"/>
    </location>
</feature>
<keyword evidence="5 6" id="KW-0472">Membrane</keyword>
<dbReference type="Gene3D" id="1.20.1250.20">
    <property type="entry name" value="MFS general substrate transporter like domains"/>
    <property type="match status" value="2"/>
</dbReference>
<evidence type="ECO:0000256" key="5">
    <source>
        <dbReference type="ARBA" id="ARBA00023136"/>
    </source>
</evidence>
<dbReference type="PANTHER" id="PTHR43124:SF10">
    <property type="entry name" value="PURINE EFFLUX PUMP PBUE"/>
    <property type="match status" value="1"/>
</dbReference>
<evidence type="ECO:0000256" key="6">
    <source>
        <dbReference type="SAM" id="Phobius"/>
    </source>
</evidence>
<feature type="transmembrane region" description="Helical" evidence="6">
    <location>
        <begin position="336"/>
        <end position="355"/>
    </location>
</feature>
<dbReference type="InterPro" id="IPR011701">
    <property type="entry name" value="MFS"/>
</dbReference>
<dbReference type="GO" id="GO:0022857">
    <property type="term" value="F:transmembrane transporter activity"/>
    <property type="evidence" value="ECO:0007669"/>
    <property type="project" value="InterPro"/>
</dbReference>
<keyword evidence="4 6" id="KW-1133">Transmembrane helix</keyword>
<dbReference type="SUPFAM" id="SSF103473">
    <property type="entry name" value="MFS general substrate transporter"/>
    <property type="match status" value="1"/>
</dbReference>
<dbReference type="Proteomes" id="UP000789704">
    <property type="component" value="Unassembled WGS sequence"/>
</dbReference>
<evidence type="ECO:0000313" key="9">
    <source>
        <dbReference type="Proteomes" id="UP000789704"/>
    </source>
</evidence>
<keyword evidence="9" id="KW-1185">Reference proteome</keyword>
<evidence type="ECO:0000256" key="1">
    <source>
        <dbReference type="ARBA" id="ARBA00004651"/>
    </source>
</evidence>
<proteinExistence type="predicted"/>
<feature type="transmembrane region" description="Helical" evidence="6">
    <location>
        <begin position="150"/>
        <end position="170"/>
    </location>
</feature>
<dbReference type="Pfam" id="PF07690">
    <property type="entry name" value="MFS_1"/>
    <property type="match status" value="1"/>
</dbReference>
<feature type="transmembrane region" description="Helical" evidence="6">
    <location>
        <begin position="115"/>
        <end position="138"/>
    </location>
</feature>
<comment type="subcellular location">
    <subcellularLocation>
        <location evidence="1">Cell membrane</location>
        <topology evidence="1">Multi-pass membrane protein</topology>
    </subcellularLocation>
</comment>
<dbReference type="InterPro" id="IPR050189">
    <property type="entry name" value="MFS_Efflux_Transporters"/>
</dbReference>
<dbReference type="InterPro" id="IPR036259">
    <property type="entry name" value="MFS_trans_sf"/>
</dbReference>
<dbReference type="PANTHER" id="PTHR43124">
    <property type="entry name" value="PURINE EFFLUX PUMP PBUE"/>
    <property type="match status" value="1"/>
</dbReference>
<evidence type="ECO:0000256" key="4">
    <source>
        <dbReference type="ARBA" id="ARBA00022989"/>
    </source>
</evidence>
<keyword evidence="2" id="KW-1003">Cell membrane</keyword>
<dbReference type="EMBL" id="CAJQZC010000007">
    <property type="protein sequence ID" value="CAG4910149.1"/>
    <property type="molecule type" value="Genomic_DNA"/>
</dbReference>
<feature type="transmembrane region" description="Helical" evidence="6">
    <location>
        <begin position="89"/>
        <end position="109"/>
    </location>
</feature>
<feature type="domain" description="Major facilitator superfamily (MFS) profile" evidence="7">
    <location>
        <begin position="23"/>
        <end position="396"/>
    </location>
</feature>
<feature type="transmembrane region" description="Helical" evidence="6">
    <location>
        <begin position="303"/>
        <end position="324"/>
    </location>
</feature>
<feature type="transmembrane region" description="Helical" evidence="6">
    <location>
        <begin position="25"/>
        <end position="50"/>
    </location>
</feature>
<dbReference type="PROSITE" id="PS50850">
    <property type="entry name" value="MFS"/>
    <property type="match status" value="1"/>
</dbReference>
<evidence type="ECO:0000259" key="7">
    <source>
        <dbReference type="PROSITE" id="PS50850"/>
    </source>
</evidence>
<feature type="transmembrane region" description="Helical" evidence="6">
    <location>
        <begin position="62"/>
        <end position="82"/>
    </location>
</feature>
<evidence type="ECO:0000256" key="3">
    <source>
        <dbReference type="ARBA" id="ARBA00022692"/>
    </source>
</evidence>
<reference evidence="8" key="1">
    <citation type="submission" date="2021-04" db="EMBL/GenBank/DDBJ databases">
        <authorList>
            <person name="Vanwijnsberghe S."/>
        </authorList>
    </citation>
    <scope>NUCLEOTIDE SEQUENCE</scope>
    <source>
        <strain evidence="8">LMG 31841</strain>
    </source>
</reference>
<accession>A0A9N8RZ22</accession>
<sequence>MNTTHLAAPDESASSDDGAHSRGRLWVAILAGVVGPEVFIVQPAVVQGFVQYLGFDAQSAGYAASIEVWGIAFSTILLSFFARHLNWRTVIVVSIALMAAGNAGSAIVADRNVFLLLRLLVGIGAGSLVSLSFAIVGLTKNPDRNFGYMIMWVLIYGALGLWAVPTAFAIGGMKLMLYFFAVFPMLVLPFVRFLPRGGDSAVTADANAVELSLPMKSMALSAMLFYFMAQGAVWAYLFLIGTADGLTDQEVANALTISQFAGVAGAWFAGAFGSRVGRIRALTLGILGGSLCLLLLAAHASYVVFAVVVCIYNFFWNMTHPTLLSAMAGFDRRGRIVLGATAMQMIGLAIGPALAASLLGDGHYANVIWIGVALFVLSWFAICVPVFRHVAMLRRA</sequence>